<feature type="binding site" evidence="8">
    <location>
        <position position="278"/>
    </location>
    <ligand>
        <name>FAD</name>
        <dbReference type="ChEBI" id="CHEBI:57692"/>
    </ligand>
</feature>
<dbReference type="Proteomes" id="UP000078558">
    <property type="component" value="Chromosome I"/>
</dbReference>
<evidence type="ECO:0000256" key="1">
    <source>
        <dbReference type="ARBA" id="ARBA00001932"/>
    </source>
</evidence>
<proteinExistence type="inferred from homology"/>
<feature type="site" description="Electron transfer via tryptophanyl radical" evidence="9">
    <location>
        <position position="389"/>
    </location>
</feature>
<comment type="catalytic activity">
    <reaction evidence="7">
        <text>cyclobutadipyrimidine (in DNA) = 2 pyrimidine residues (in DNA).</text>
        <dbReference type="EC" id="4.1.99.3"/>
    </reaction>
</comment>
<dbReference type="FunFam" id="1.10.579.10:FF:000003">
    <property type="entry name" value="Deoxyribodipyrimidine photo-lyase"/>
    <property type="match status" value="1"/>
</dbReference>
<dbReference type="InterPro" id="IPR002081">
    <property type="entry name" value="Cryptochrome/DNA_photolyase_1"/>
</dbReference>
<feature type="binding site" evidence="8">
    <location>
        <begin position="239"/>
        <end position="243"/>
    </location>
    <ligand>
        <name>FAD</name>
        <dbReference type="ChEBI" id="CHEBI:57692"/>
    </ligand>
</feature>
<dbReference type="OrthoDB" id="9772484at2"/>
<accession>A0A1C3JXE8</accession>
<dbReference type="EC" id="4.1.99.3" evidence="2"/>
<evidence type="ECO:0000256" key="5">
    <source>
        <dbReference type="ARBA" id="ARBA00022827"/>
    </source>
</evidence>
<evidence type="ECO:0000256" key="7">
    <source>
        <dbReference type="ARBA" id="ARBA00033999"/>
    </source>
</evidence>
<dbReference type="GO" id="GO:0003677">
    <property type="term" value="F:DNA binding"/>
    <property type="evidence" value="ECO:0007669"/>
    <property type="project" value="TreeGrafter"/>
</dbReference>
<feature type="region of interest" description="Disordered" evidence="11">
    <location>
        <begin position="169"/>
        <end position="193"/>
    </location>
</feature>
<evidence type="ECO:0000259" key="12">
    <source>
        <dbReference type="PROSITE" id="PS51645"/>
    </source>
</evidence>
<evidence type="ECO:0000313" key="15">
    <source>
        <dbReference type="Proteomes" id="UP000078558"/>
    </source>
</evidence>
<gene>
    <name evidence="13" type="ORF">ODI_01206</name>
    <name evidence="14" type="ORF">ODI_R2238</name>
</gene>
<protein>
    <recommendedName>
        <fullName evidence="3">Deoxyribodipyrimidine photo-lyase</fullName>
        <ecNumber evidence="2">4.1.99.3</ecNumber>
    </recommendedName>
</protein>
<evidence type="ECO:0000256" key="6">
    <source>
        <dbReference type="ARBA" id="ARBA00022991"/>
    </source>
</evidence>
<dbReference type="NCBIfam" id="NF007955">
    <property type="entry name" value="PRK10674.1"/>
    <property type="match status" value="1"/>
</dbReference>
<feature type="site" description="Electron transfer via tryptophanyl radical" evidence="9">
    <location>
        <position position="366"/>
    </location>
</feature>
<evidence type="ECO:0000256" key="4">
    <source>
        <dbReference type="ARBA" id="ARBA00022630"/>
    </source>
</evidence>
<dbReference type="Gene3D" id="1.25.40.80">
    <property type="match status" value="1"/>
</dbReference>
<evidence type="ECO:0000313" key="14">
    <source>
        <dbReference type="EMBL" id="SOE49672.1"/>
    </source>
</evidence>
<dbReference type="GO" id="GO:0071949">
    <property type="term" value="F:FAD binding"/>
    <property type="evidence" value="ECO:0007669"/>
    <property type="project" value="TreeGrafter"/>
</dbReference>
<dbReference type="STRING" id="1851544.ODI_01206"/>
<dbReference type="SUPFAM" id="SSF48173">
    <property type="entry name" value="Cryptochrome/photolyase FAD-binding domain"/>
    <property type="match status" value="1"/>
</dbReference>
<feature type="binding site" evidence="8">
    <location>
        <begin position="281"/>
        <end position="288"/>
    </location>
    <ligand>
        <name>FAD</name>
        <dbReference type="ChEBI" id="CHEBI:57692"/>
    </ligand>
</feature>
<reference evidence="14 15" key="2">
    <citation type="submission" date="2017-08" db="EMBL/GenBank/DDBJ databases">
        <authorList>
            <person name="de Groot N.N."/>
        </authorList>
    </citation>
    <scope>NUCLEOTIDE SEQUENCE [LARGE SCALE GENOMIC DNA]</scope>
    <source>
        <strain evidence="14">Orrdi1</strain>
    </source>
</reference>
<dbReference type="GO" id="GO:0003904">
    <property type="term" value="F:deoxyribodipyrimidine photo-lyase activity"/>
    <property type="evidence" value="ECO:0007669"/>
    <property type="project" value="UniProtKB-EC"/>
</dbReference>
<keyword evidence="5 8" id="KW-0274">FAD</keyword>
<keyword evidence="15" id="KW-1185">Reference proteome</keyword>
<name>A0A1C3JXE8_9BURK</name>
<dbReference type="AlphaFoldDB" id="A0A1C3JXE8"/>
<dbReference type="Gene3D" id="1.10.579.10">
    <property type="entry name" value="DNA Cyclobutane Dipyrimidine Photolyase, subunit A, domain 3"/>
    <property type="match status" value="1"/>
</dbReference>
<evidence type="ECO:0000256" key="2">
    <source>
        <dbReference type="ARBA" id="ARBA00013149"/>
    </source>
</evidence>
<evidence type="ECO:0000256" key="11">
    <source>
        <dbReference type="SAM" id="MobiDB-lite"/>
    </source>
</evidence>
<keyword evidence="4 8" id="KW-0285">Flavoprotein</keyword>
<dbReference type="SUPFAM" id="SSF52425">
    <property type="entry name" value="Cryptochrome/photolyase, N-terminal domain"/>
    <property type="match status" value="1"/>
</dbReference>
<dbReference type="InterPro" id="IPR006050">
    <property type="entry name" value="DNA_photolyase_N"/>
</dbReference>
<comment type="cofactor">
    <cofactor evidence="1">
        <name>(6R)-5,10-methylene-5,6,7,8-tetrahydrofolate</name>
        <dbReference type="ChEBI" id="CHEBI:15636"/>
    </cofactor>
</comment>
<feature type="binding site" evidence="8">
    <location>
        <begin position="379"/>
        <end position="381"/>
    </location>
    <ligand>
        <name>FAD</name>
        <dbReference type="ChEBI" id="CHEBI:57692"/>
    </ligand>
</feature>
<feature type="domain" description="Photolyase/cryptochrome alpha/beta" evidence="12">
    <location>
        <begin position="1"/>
        <end position="133"/>
    </location>
</feature>
<dbReference type="InterPro" id="IPR014729">
    <property type="entry name" value="Rossmann-like_a/b/a_fold"/>
</dbReference>
<feature type="binding site" evidence="8">
    <location>
        <position position="227"/>
    </location>
    <ligand>
        <name>FAD</name>
        <dbReference type="ChEBI" id="CHEBI:57692"/>
    </ligand>
</feature>
<dbReference type="GO" id="GO:0009416">
    <property type="term" value="P:response to light stimulus"/>
    <property type="evidence" value="ECO:0007669"/>
    <property type="project" value="TreeGrafter"/>
</dbReference>
<dbReference type="InterPro" id="IPR036155">
    <property type="entry name" value="Crypto/Photolyase_N_sf"/>
</dbReference>
<dbReference type="RefSeq" id="WP_067749372.1">
    <property type="nucleotide sequence ID" value="NZ_LT907988.1"/>
</dbReference>
<dbReference type="PANTHER" id="PTHR11455:SF9">
    <property type="entry name" value="CRYPTOCHROME CIRCADIAN CLOCK 5 ISOFORM X1"/>
    <property type="match status" value="1"/>
</dbReference>
<dbReference type="EMBL" id="FLRC01000003">
    <property type="protein sequence ID" value="SBT23824.1"/>
    <property type="molecule type" value="Genomic_DNA"/>
</dbReference>
<evidence type="ECO:0000313" key="13">
    <source>
        <dbReference type="EMBL" id="SBT23824.1"/>
    </source>
</evidence>
<evidence type="ECO:0000256" key="3">
    <source>
        <dbReference type="ARBA" id="ARBA00014046"/>
    </source>
</evidence>
<keyword evidence="13" id="KW-0456">Lyase</keyword>
<dbReference type="Pfam" id="PF03441">
    <property type="entry name" value="FAD_binding_7"/>
    <property type="match status" value="1"/>
</dbReference>
<organism evidence="13 15">
    <name type="scientific">Orrella dioscoreae</name>
    <dbReference type="NCBI Taxonomy" id="1851544"/>
    <lineage>
        <taxon>Bacteria</taxon>
        <taxon>Pseudomonadati</taxon>
        <taxon>Pseudomonadota</taxon>
        <taxon>Betaproteobacteria</taxon>
        <taxon>Burkholderiales</taxon>
        <taxon>Alcaligenaceae</taxon>
        <taxon>Orrella</taxon>
    </lineage>
</organism>
<dbReference type="PANTHER" id="PTHR11455">
    <property type="entry name" value="CRYPTOCHROME"/>
    <property type="match status" value="1"/>
</dbReference>
<dbReference type="Gene3D" id="3.40.50.620">
    <property type="entry name" value="HUPs"/>
    <property type="match status" value="1"/>
</dbReference>
<comment type="similarity">
    <text evidence="10">Belongs to the DNA photolyase family.</text>
</comment>
<comment type="cofactor">
    <cofactor evidence="8">
        <name>FAD</name>
        <dbReference type="ChEBI" id="CHEBI:57692"/>
    </cofactor>
    <text evidence="8">Binds 1 FAD per subunit.</text>
</comment>
<dbReference type="InterPro" id="IPR018394">
    <property type="entry name" value="DNA_photolyase_1_CS_C"/>
</dbReference>
<dbReference type="InterPro" id="IPR036134">
    <property type="entry name" value="Crypto/Photolyase_FAD-like_sf"/>
</dbReference>
<dbReference type="PRINTS" id="PR00147">
    <property type="entry name" value="DNAPHOTLYASE"/>
</dbReference>
<dbReference type="EMBL" id="LT907988">
    <property type="protein sequence ID" value="SOE49672.1"/>
    <property type="molecule type" value="Genomic_DNA"/>
</dbReference>
<dbReference type="GO" id="GO:0000719">
    <property type="term" value="P:photoreactive repair"/>
    <property type="evidence" value="ECO:0007669"/>
    <property type="project" value="UniProtKB-ARBA"/>
</dbReference>
<sequence length="472" mass="51674">MASLYWARTDLRVHDNAALHAAAQQGPVTAVYLAAPGQWRIHGDAPAKIDFWLRNLRAFADALAERGIDLHVLTMDTWAEAPDLLADFCDAHGIGAVHCNIEYPVNERRRDGLVARRLRERGVALLGHHGAVLLAPGTVRTGGGDYYRVFTPFSKRCRDLLREAPLAALPPPAAQSVPRRGEAPAPTPLSADGFETPPAALGDQWPAGEDAAHAALDAFVDEAITAYDTRRDLPAYRGTSRVSAYLAAGVLSPGQCLRAALSANQGELDSGSTGVRTWITEILWREFYQHLLAGFPSLSMHQPMKPETAAVPWRDAPDDLQAWQQGRTGVPIVDAGMRELLACGWMHNRVRMVTAMFLSKNLLIDWRLGEAWFMAHLVDGDLAANNGGWQWSASTGADAAPYFRVFNPVSQSQRFDPQGVYLRRWLPELANLDNKAIHEPSAAQRKACGYPAAIVDLKTSRQRAIDAYAGLK</sequence>
<dbReference type="InterPro" id="IPR005101">
    <property type="entry name" value="Cryptochr/Photolyase_FAD-bd"/>
</dbReference>
<keyword evidence="6 10" id="KW-0157">Chromophore</keyword>
<evidence type="ECO:0000256" key="9">
    <source>
        <dbReference type="PIRSR" id="PIRSR602081-2"/>
    </source>
</evidence>
<evidence type="ECO:0000256" key="8">
    <source>
        <dbReference type="PIRSR" id="PIRSR602081-1"/>
    </source>
</evidence>
<dbReference type="PROSITE" id="PS51645">
    <property type="entry name" value="PHR_CRY_ALPHA_BETA"/>
    <property type="match status" value="1"/>
</dbReference>
<dbReference type="Pfam" id="PF00875">
    <property type="entry name" value="DNA_photolyase"/>
    <property type="match status" value="1"/>
</dbReference>
<evidence type="ECO:0000256" key="10">
    <source>
        <dbReference type="RuleBase" id="RU004182"/>
    </source>
</evidence>
<feature type="site" description="Electron transfer via tryptophanyl radical" evidence="9">
    <location>
        <position position="313"/>
    </location>
</feature>
<dbReference type="KEGG" id="odi:ODI_R2238"/>
<dbReference type="PROSITE" id="PS00394">
    <property type="entry name" value="DNA_PHOTOLYASES_1_1"/>
    <property type="match status" value="1"/>
</dbReference>
<reference evidence="13 15" key="1">
    <citation type="submission" date="2016-06" db="EMBL/GenBank/DDBJ databases">
        <authorList>
            <person name="Kjaerup R.B."/>
            <person name="Dalgaard T.S."/>
            <person name="Juul-Madsen H.R."/>
        </authorList>
    </citation>
    <scope>NUCLEOTIDE SEQUENCE [LARGE SCALE GENOMIC DNA]</scope>
    <source>
        <strain evidence="13">Orrdi1</strain>
    </source>
</reference>